<gene>
    <name evidence="1" type="ORF">P170DRAFT_512959</name>
</gene>
<dbReference type="Proteomes" id="UP000234275">
    <property type="component" value="Unassembled WGS sequence"/>
</dbReference>
<dbReference type="EMBL" id="MSFO01000008">
    <property type="protein sequence ID" value="PLB44817.1"/>
    <property type="molecule type" value="Genomic_DNA"/>
</dbReference>
<keyword evidence="2" id="KW-1185">Reference proteome</keyword>
<evidence type="ECO:0000313" key="1">
    <source>
        <dbReference type="EMBL" id="PLB44817.1"/>
    </source>
</evidence>
<dbReference type="AlphaFoldDB" id="A0A2I2FW32"/>
<protein>
    <submittedName>
        <fullName evidence="1">Uncharacterized protein</fullName>
    </submittedName>
</protein>
<organism evidence="1 2">
    <name type="scientific">Aspergillus steynii IBT 23096</name>
    <dbReference type="NCBI Taxonomy" id="1392250"/>
    <lineage>
        <taxon>Eukaryota</taxon>
        <taxon>Fungi</taxon>
        <taxon>Dikarya</taxon>
        <taxon>Ascomycota</taxon>
        <taxon>Pezizomycotina</taxon>
        <taxon>Eurotiomycetes</taxon>
        <taxon>Eurotiomycetidae</taxon>
        <taxon>Eurotiales</taxon>
        <taxon>Aspergillaceae</taxon>
        <taxon>Aspergillus</taxon>
        <taxon>Aspergillus subgen. Circumdati</taxon>
    </lineage>
</organism>
<dbReference type="GeneID" id="36562748"/>
<dbReference type="OrthoDB" id="4499271at2759"/>
<evidence type="ECO:0000313" key="2">
    <source>
        <dbReference type="Proteomes" id="UP000234275"/>
    </source>
</evidence>
<dbReference type="VEuPathDB" id="FungiDB:P170DRAFT_512959"/>
<dbReference type="RefSeq" id="XP_024700119.1">
    <property type="nucleotide sequence ID" value="XM_024855042.1"/>
</dbReference>
<reference evidence="1 2" key="1">
    <citation type="submission" date="2016-12" db="EMBL/GenBank/DDBJ databases">
        <title>The genomes of Aspergillus section Nigri reveals drivers in fungal speciation.</title>
        <authorList>
            <consortium name="DOE Joint Genome Institute"/>
            <person name="Vesth T.C."/>
            <person name="Nybo J."/>
            <person name="Theobald S."/>
            <person name="Brandl J."/>
            <person name="Frisvad J.C."/>
            <person name="Nielsen K.F."/>
            <person name="Lyhne E.K."/>
            <person name="Kogle M.E."/>
            <person name="Kuo A."/>
            <person name="Riley R."/>
            <person name="Clum A."/>
            <person name="Nolan M."/>
            <person name="Lipzen A."/>
            <person name="Salamov A."/>
            <person name="Henrissat B."/>
            <person name="Wiebenga A."/>
            <person name="De Vries R.P."/>
            <person name="Grigoriev I.V."/>
            <person name="Mortensen U.H."/>
            <person name="Andersen M.R."/>
            <person name="Baker S.E."/>
        </authorList>
    </citation>
    <scope>NUCLEOTIDE SEQUENCE [LARGE SCALE GENOMIC DNA]</scope>
    <source>
        <strain evidence="1 2">IBT 23096</strain>
    </source>
</reference>
<accession>A0A2I2FW32</accession>
<comment type="caution">
    <text evidence="1">The sequence shown here is derived from an EMBL/GenBank/DDBJ whole genome shotgun (WGS) entry which is preliminary data.</text>
</comment>
<proteinExistence type="predicted"/>
<name>A0A2I2FW32_9EURO</name>
<sequence length="287" mass="33017">MFLPIQNLSWIASVLDENQIPHVLGWDASSVVLGVPYGPDETQFIIEDDYLSAAMDLASNAGFVRCTDGACRVNHQETHSTQIPDGHFHTETFGGTVIFMYKKSLTCWGLPDLPVQAPDANDRNFMLSNDPRLPTNWVPEFPPIKILTWVGLIETLILLQCRDVDHLNDMETSWSSHFYSLHIRRGPSPVNETDLQPHFRPFWRLYMSELRPETWPGVALQDARRRLRLRLLADGNMPPPPDTIAFPDPANMEIRRRFPYLTLDPELARDRKYRLLTLDPELRRSDT</sequence>